<dbReference type="PROSITE" id="PS51725">
    <property type="entry name" value="ABM"/>
    <property type="match status" value="1"/>
</dbReference>
<dbReference type="Gene3D" id="3.30.70.100">
    <property type="match status" value="1"/>
</dbReference>
<dbReference type="GO" id="GO:0004497">
    <property type="term" value="F:monooxygenase activity"/>
    <property type="evidence" value="ECO:0007669"/>
    <property type="project" value="UniProtKB-KW"/>
</dbReference>
<keyword evidence="2" id="KW-0503">Monooxygenase</keyword>
<keyword evidence="2" id="KW-0560">Oxidoreductase</keyword>
<dbReference type="InterPro" id="IPR050744">
    <property type="entry name" value="AI-2_Isomerase_LsrG"/>
</dbReference>
<dbReference type="InterPro" id="IPR007138">
    <property type="entry name" value="ABM_dom"/>
</dbReference>
<name>A0A3E0WIY1_9GAMM</name>
<proteinExistence type="predicted"/>
<dbReference type="Pfam" id="PF03992">
    <property type="entry name" value="ABM"/>
    <property type="match status" value="1"/>
</dbReference>
<dbReference type="PANTHER" id="PTHR33336">
    <property type="entry name" value="QUINOL MONOOXYGENASE YGIN-RELATED"/>
    <property type="match status" value="1"/>
</dbReference>
<protein>
    <submittedName>
        <fullName evidence="2">Antibiotic biosynthesis monooxygenase</fullName>
    </submittedName>
</protein>
<organism evidence="2 3">
    <name type="scientific">Alkalilimnicola ehrlichii</name>
    <dbReference type="NCBI Taxonomy" id="351052"/>
    <lineage>
        <taxon>Bacteria</taxon>
        <taxon>Pseudomonadati</taxon>
        <taxon>Pseudomonadota</taxon>
        <taxon>Gammaproteobacteria</taxon>
        <taxon>Chromatiales</taxon>
        <taxon>Ectothiorhodospiraceae</taxon>
        <taxon>Alkalilimnicola</taxon>
    </lineage>
</organism>
<dbReference type="SUPFAM" id="SSF54909">
    <property type="entry name" value="Dimeric alpha+beta barrel"/>
    <property type="match status" value="1"/>
</dbReference>
<dbReference type="EMBL" id="NFZW01000024">
    <property type="protein sequence ID" value="RFA32932.1"/>
    <property type="molecule type" value="Genomic_DNA"/>
</dbReference>
<dbReference type="RefSeq" id="WP_116303317.1">
    <property type="nucleotide sequence ID" value="NZ_NFZV01000020.1"/>
</dbReference>
<dbReference type="OrthoDB" id="9812754at2"/>
<reference evidence="3" key="1">
    <citation type="submission" date="2017-05" db="EMBL/GenBank/DDBJ databases">
        <authorList>
            <person name="Sharma S."/>
            <person name="Sidhu C."/>
            <person name="Pinnaka A.K."/>
        </authorList>
    </citation>
    <scope>NUCLEOTIDE SEQUENCE [LARGE SCALE GENOMIC DNA]</scope>
    <source>
        <strain evidence="3">AK93</strain>
    </source>
</reference>
<feature type="domain" description="ABM" evidence="1">
    <location>
        <begin position="2"/>
        <end position="93"/>
    </location>
</feature>
<evidence type="ECO:0000259" key="1">
    <source>
        <dbReference type="PROSITE" id="PS51725"/>
    </source>
</evidence>
<dbReference type="PANTHER" id="PTHR33336:SF15">
    <property type="entry name" value="ABM DOMAIN-CONTAINING PROTEIN"/>
    <property type="match status" value="1"/>
</dbReference>
<accession>A0A3E0WIY1</accession>
<evidence type="ECO:0000313" key="3">
    <source>
        <dbReference type="Proteomes" id="UP000256763"/>
    </source>
</evidence>
<sequence>MLAIVAKLKAQPGKGSELAQAMVGIAEKVRTEPGNHAYQVHQSSEDSDLVMIYEQYTDKDALGAHRENMKSMGVDLSALLAGRPELEYFDLKG</sequence>
<dbReference type="AlphaFoldDB" id="A0A3E0WIY1"/>
<dbReference type="Proteomes" id="UP000256763">
    <property type="component" value="Unassembled WGS sequence"/>
</dbReference>
<dbReference type="InterPro" id="IPR011008">
    <property type="entry name" value="Dimeric_a/b-barrel"/>
</dbReference>
<evidence type="ECO:0000313" key="2">
    <source>
        <dbReference type="EMBL" id="RFA32932.1"/>
    </source>
</evidence>
<keyword evidence="3" id="KW-1185">Reference proteome</keyword>
<gene>
    <name evidence="2" type="ORF">CAL65_18510</name>
</gene>
<comment type="caution">
    <text evidence="2">The sequence shown here is derived from an EMBL/GenBank/DDBJ whole genome shotgun (WGS) entry which is preliminary data.</text>
</comment>